<feature type="non-terminal residue" evidence="1">
    <location>
        <position position="69"/>
    </location>
</feature>
<dbReference type="AlphaFoldDB" id="A0A5S3YLA8"/>
<name>A0A5S3YLA8_9GAMM</name>
<evidence type="ECO:0000313" key="2">
    <source>
        <dbReference type="Proteomes" id="UP000307362"/>
    </source>
</evidence>
<dbReference type="OrthoDB" id="127311at2"/>
<evidence type="ECO:0000313" key="1">
    <source>
        <dbReference type="EMBL" id="TMP76715.1"/>
    </source>
</evidence>
<reference evidence="2" key="2">
    <citation type="submission" date="2019-06" db="EMBL/GenBank/DDBJ databases">
        <title>Co-occurence of chitin degradation, pigmentation and bioactivity in marine Pseudoalteromonas.</title>
        <authorList>
            <person name="Sonnenschein E.C."/>
            <person name="Bech P.K."/>
        </authorList>
    </citation>
    <scope>NUCLEOTIDE SEQUENCE [LARGE SCALE GENOMIC DNA]</scope>
    <source>
        <strain evidence="2">S1189</strain>
    </source>
</reference>
<protein>
    <submittedName>
        <fullName evidence="1">Uncharacterized protein</fullName>
    </submittedName>
</protein>
<feature type="non-terminal residue" evidence="1">
    <location>
        <position position="1"/>
    </location>
</feature>
<reference evidence="1 2" key="1">
    <citation type="submission" date="2017-12" db="EMBL/GenBank/DDBJ databases">
        <authorList>
            <person name="Paulsen S."/>
            <person name="Gram L.K."/>
        </authorList>
    </citation>
    <scope>NUCLEOTIDE SEQUENCE [LARGE SCALE GENOMIC DNA]</scope>
    <source>
        <strain evidence="1 2">S1189</strain>
    </source>
</reference>
<dbReference type="RefSeq" id="WP_138569344.1">
    <property type="nucleotide sequence ID" value="NZ_PNCM01000285.1"/>
</dbReference>
<dbReference type="EMBL" id="PNCM01000285">
    <property type="protein sequence ID" value="TMP76715.1"/>
    <property type="molecule type" value="Genomic_DNA"/>
</dbReference>
<proteinExistence type="predicted"/>
<accession>A0A5S3YLA8</accession>
<organism evidence="1 2">
    <name type="scientific">Pseudoalteromonas phenolica</name>
    <dbReference type="NCBI Taxonomy" id="161398"/>
    <lineage>
        <taxon>Bacteria</taxon>
        <taxon>Pseudomonadati</taxon>
        <taxon>Pseudomonadota</taxon>
        <taxon>Gammaproteobacteria</taxon>
        <taxon>Alteromonadales</taxon>
        <taxon>Pseudoalteromonadaceae</taxon>
        <taxon>Pseudoalteromonas</taxon>
    </lineage>
</organism>
<comment type="caution">
    <text evidence="1">The sequence shown here is derived from an EMBL/GenBank/DDBJ whole genome shotgun (WGS) entry which is preliminary data.</text>
</comment>
<dbReference type="Proteomes" id="UP000307362">
    <property type="component" value="Unassembled WGS sequence"/>
</dbReference>
<sequence length="69" mass="7240">LIDHGLYITGQGVQANGSTVPAAGSIVSPTGLVNIDRSTVLTDPDNQNEATTYLIHSIYKRELSANASI</sequence>
<gene>
    <name evidence="1" type="ORF">CWB73_21445</name>
</gene>